<evidence type="ECO:0000313" key="3">
    <source>
        <dbReference type="EMBL" id="TYS67229.1"/>
    </source>
</evidence>
<dbReference type="OrthoDB" id="5361545at2"/>
<protein>
    <recommendedName>
        <fullName evidence="2">PepSY domain-containing protein</fullName>
    </recommendedName>
</protein>
<dbReference type="Proteomes" id="UP000324517">
    <property type="component" value="Unassembled WGS sequence"/>
</dbReference>
<evidence type="ECO:0000256" key="1">
    <source>
        <dbReference type="SAM" id="MobiDB-lite"/>
    </source>
</evidence>
<gene>
    <name evidence="3" type="ORF">FZC75_19295</name>
</gene>
<reference evidence="3 4" key="1">
    <citation type="submission" date="2019-08" db="EMBL/GenBank/DDBJ databases">
        <title>Bacillus genomes from the desert of Cuatro Cienegas, Coahuila.</title>
        <authorList>
            <person name="Olmedo-Alvarez G."/>
        </authorList>
    </citation>
    <scope>NUCLEOTIDE SEQUENCE [LARGE SCALE GENOMIC DNA]</scope>
    <source>
        <strain evidence="3 4">CH98b_3T</strain>
    </source>
</reference>
<accession>A0A5D4SW88</accession>
<dbReference type="InterPro" id="IPR025711">
    <property type="entry name" value="PepSY"/>
</dbReference>
<dbReference type="RefSeq" id="WP_148980399.1">
    <property type="nucleotide sequence ID" value="NZ_JBNILM010000011.1"/>
</dbReference>
<evidence type="ECO:0000313" key="4">
    <source>
        <dbReference type="Proteomes" id="UP000324517"/>
    </source>
</evidence>
<proteinExistence type="predicted"/>
<dbReference type="EMBL" id="VTET01000013">
    <property type="protein sequence ID" value="TYS67229.1"/>
    <property type="molecule type" value="Genomic_DNA"/>
</dbReference>
<organism evidence="3 4">
    <name type="scientific">Sutcliffiella horikoshii</name>
    <dbReference type="NCBI Taxonomy" id="79883"/>
    <lineage>
        <taxon>Bacteria</taxon>
        <taxon>Bacillati</taxon>
        <taxon>Bacillota</taxon>
        <taxon>Bacilli</taxon>
        <taxon>Bacillales</taxon>
        <taxon>Bacillaceae</taxon>
        <taxon>Sutcliffiella</taxon>
    </lineage>
</organism>
<name>A0A5D4SW88_9BACI</name>
<dbReference type="Gene3D" id="3.10.450.40">
    <property type="match status" value="2"/>
</dbReference>
<dbReference type="Pfam" id="PF03413">
    <property type="entry name" value="PepSY"/>
    <property type="match status" value="2"/>
</dbReference>
<dbReference type="AlphaFoldDB" id="A0A5D4SW88"/>
<evidence type="ECO:0000259" key="2">
    <source>
        <dbReference type="Pfam" id="PF03413"/>
    </source>
</evidence>
<comment type="caution">
    <text evidence="3">The sequence shown here is derived from an EMBL/GenBank/DDBJ whole genome shotgun (WGS) entry which is preliminary data.</text>
</comment>
<feature type="region of interest" description="Disordered" evidence="1">
    <location>
        <begin position="104"/>
        <end position="129"/>
    </location>
</feature>
<feature type="domain" description="PepSY" evidence="2">
    <location>
        <begin position="133"/>
        <end position="194"/>
    </location>
</feature>
<sequence>MKIFTAVMAGAVLIGGISVGAEALKNEDTKETLQQVQVAEPSGEKAGITLAEASDIVLAKVENGVIHEAEKDRENGRLVYEIEVKNDEYEFEFKVDAENGEIIKEEREERRGQKAATGENGNTENAAKDEAVISIGEAKGIAKKEVPGELEDIELERENGKLVYEVEIKNHQNGDDDDVTVYVDAITGKVLYVEWDD</sequence>
<feature type="domain" description="PepSY" evidence="2">
    <location>
        <begin position="48"/>
        <end position="106"/>
    </location>
</feature>